<feature type="active site" evidence="12">
    <location>
        <position position="222"/>
    </location>
</feature>
<proteinExistence type="inferred from homology"/>
<keyword evidence="11 12" id="KW-1208">Phospholipid metabolism</keyword>
<keyword evidence="2 12" id="KW-1003">Cell membrane</keyword>
<feature type="active site" evidence="12">
    <location>
        <position position="220"/>
    </location>
</feature>
<evidence type="ECO:0000256" key="10">
    <source>
        <dbReference type="ARBA" id="ARBA00023209"/>
    </source>
</evidence>
<keyword evidence="3 12" id="KW-0444">Lipid biosynthesis</keyword>
<dbReference type="PANTHER" id="PTHR21248:SF22">
    <property type="entry name" value="PHOSPHOLIPASE D"/>
    <property type="match status" value="1"/>
</dbReference>
<dbReference type="NCBIfam" id="TIGR04265">
    <property type="entry name" value="bac_cardiolipin"/>
    <property type="match status" value="1"/>
</dbReference>
<dbReference type="RefSeq" id="WP_058491482.1">
    <property type="nucleotide sequence ID" value="NZ_LOCK01000028.1"/>
</dbReference>
<evidence type="ECO:0000256" key="4">
    <source>
        <dbReference type="ARBA" id="ARBA00022679"/>
    </source>
</evidence>
<gene>
    <name evidence="15" type="ORF">AT727_06010</name>
</gene>
<dbReference type="EC" id="2.7.8.-" evidence="12 13"/>
<keyword evidence="10 12" id="KW-0594">Phospholipid biosynthesis</keyword>
<evidence type="ECO:0000256" key="1">
    <source>
        <dbReference type="ARBA" id="ARBA00004651"/>
    </source>
</evidence>
<accession>A0A0W1JII2</accession>
<feature type="active site" evidence="12">
    <location>
        <position position="398"/>
    </location>
</feature>
<comment type="caution">
    <text evidence="15">The sequence shown here is derived from an EMBL/GenBank/DDBJ whole genome shotgun (WGS) entry which is preliminary data.</text>
</comment>
<dbReference type="AlphaFoldDB" id="A0A0W1JII2"/>
<dbReference type="SUPFAM" id="SSF56024">
    <property type="entry name" value="Phospholipase D/nuclease"/>
    <property type="match status" value="2"/>
</dbReference>
<dbReference type="Pfam" id="PF13091">
    <property type="entry name" value="PLDc_2"/>
    <property type="match status" value="2"/>
</dbReference>
<dbReference type="Proteomes" id="UP000054623">
    <property type="component" value="Unassembled WGS sequence"/>
</dbReference>
<keyword evidence="4 12" id="KW-0808">Transferase</keyword>
<comment type="function">
    <text evidence="12">Catalyzes the reversible phosphatidyl group transfer from one phosphatidylglycerol molecule to another to form cardiolipin (CL) (diphosphatidylglycerol) and glycerol.</text>
</comment>
<dbReference type="CDD" id="cd09112">
    <property type="entry name" value="PLDc_CLS_2"/>
    <property type="match status" value="1"/>
</dbReference>
<feature type="active site" evidence="12">
    <location>
        <position position="403"/>
    </location>
</feature>
<dbReference type="InterPro" id="IPR027379">
    <property type="entry name" value="CLS_N"/>
</dbReference>
<dbReference type="GO" id="GO:0008808">
    <property type="term" value="F:cardiolipin synthase activity"/>
    <property type="evidence" value="ECO:0007669"/>
    <property type="project" value="UniProtKB-UniRule"/>
</dbReference>
<comment type="subcellular location">
    <subcellularLocation>
        <location evidence="1 12">Cell membrane</location>
        <topology evidence="1 12">Multi-pass membrane protein</topology>
    </subcellularLocation>
</comment>
<evidence type="ECO:0000256" key="5">
    <source>
        <dbReference type="ARBA" id="ARBA00022692"/>
    </source>
</evidence>
<dbReference type="InterPro" id="IPR022924">
    <property type="entry name" value="Cardiolipin_synthase"/>
</dbReference>
<evidence type="ECO:0000256" key="12">
    <source>
        <dbReference type="HAMAP-Rule" id="MF_01916"/>
    </source>
</evidence>
<dbReference type="Gene3D" id="3.30.870.10">
    <property type="entry name" value="Endonuclease Chain A"/>
    <property type="match status" value="2"/>
</dbReference>
<evidence type="ECO:0000256" key="8">
    <source>
        <dbReference type="ARBA" id="ARBA00023098"/>
    </source>
</evidence>
<dbReference type="HAMAP" id="MF_01916">
    <property type="entry name" value="Cardiolipin_synth_Cls"/>
    <property type="match status" value="1"/>
</dbReference>
<evidence type="ECO:0000256" key="9">
    <source>
        <dbReference type="ARBA" id="ARBA00023136"/>
    </source>
</evidence>
<dbReference type="PROSITE" id="PS50035">
    <property type="entry name" value="PLD"/>
    <property type="match status" value="2"/>
</dbReference>
<evidence type="ECO:0000256" key="2">
    <source>
        <dbReference type="ARBA" id="ARBA00022475"/>
    </source>
</evidence>
<evidence type="ECO:0000256" key="7">
    <source>
        <dbReference type="ARBA" id="ARBA00022989"/>
    </source>
</evidence>
<evidence type="ECO:0000256" key="6">
    <source>
        <dbReference type="ARBA" id="ARBA00022737"/>
    </source>
</evidence>
<keyword evidence="8 12" id="KW-0443">Lipid metabolism</keyword>
<reference evidence="15 16" key="1">
    <citation type="submission" date="2015-12" db="EMBL/GenBank/DDBJ databases">
        <title>Draft Genome Sequence of Desulfitobacterium hafniense Strain DH, a Sulfate-reducing Bacterium Isolated from Paddy Soils.</title>
        <authorList>
            <person name="Bao P."/>
            <person name="Zhang X."/>
            <person name="Li G."/>
        </authorList>
    </citation>
    <scope>NUCLEOTIDE SEQUENCE [LARGE SCALE GENOMIC DNA]</scope>
    <source>
        <strain evidence="15 16">DH</strain>
    </source>
</reference>
<dbReference type="PANTHER" id="PTHR21248">
    <property type="entry name" value="CARDIOLIPIN SYNTHASE"/>
    <property type="match status" value="1"/>
</dbReference>
<feature type="active site" evidence="12">
    <location>
        <position position="396"/>
    </location>
</feature>
<evidence type="ECO:0000313" key="15">
    <source>
        <dbReference type="EMBL" id="KTE91334.1"/>
    </source>
</evidence>
<feature type="domain" description="PLD phosphodiesterase" evidence="14">
    <location>
        <begin position="215"/>
        <end position="242"/>
    </location>
</feature>
<dbReference type="EMBL" id="LOCK01000028">
    <property type="protein sequence ID" value="KTE91334.1"/>
    <property type="molecule type" value="Genomic_DNA"/>
</dbReference>
<organism evidence="15 16">
    <name type="scientific">Desulfitobacterium hafniense</name>
    <name type="common">Desulfitobacterium frappieri</name>
    <dbReference type="NCBI Taxonomy" id="49338"/>
    <lineage>
        <taxon>Bacteria</taxon>
        <taxon>Bacillati</taxon>
        <taxon>Bacillota</taxon>
        <taxon>Clostridia</taxon>
        <taxon>Eubacteriales</taxon>
        <taxon>Desulfitobacteriaceae</taxon>
        <taxon>Desulfitobacterium</taxon>
    </lineage>
</organism>
<feature type="domain" description="PLD phosphodiesterase" evidence="14">
    <location>
        <begin position="391"/>
        <end position="418"/>
    </location>
</feature>
<dbReference type="Pfam" id="PF13396">
    <property type="entry name" value="PLDc_N"/>
    <property type="match status" value="1"/>
</dbReference>
<dbReference type="CDD" id="cd09110">
    <property type="entry name" value="PLDc_CLS_1"/>
    <property type="match status" value="1"/>
</dbReference>
<sequence>MIKLIKLIVGSALLALSLALLIICLEKKNPERIAAWLSFLALNPLLGVLVYLVFGCTPIKKRLFRSKHIPGEQLPALAHQQKQAFSENEIYIQESIDAKGLSRLLLGKAFAPLSRNNSLTLLHNGGAKFAALLEDLEKAQDHIHMEYYIFHDDEIGRTVQQLLIRKAGEGIKIRLIFDGLGSRSLAKNFLRELRAAGIELQWFLPLRFPRAFLTLNYRNHRKLVVVDGRIGYLGGINIGDEYLSRSSQYGFWRDTHLRLEGASVHTIQETFFNDWYYLTGEIHRDPRYFPKDRGDGEMLVQIIGGGPDSHYESIKELFFTMLSTAQKEIVVTTPYFIPDESMIMALKTAASRGVAVKIIVQGKPDHKLPYLASSSYFQDLIPSGVEIYRYQKGILHSKVLTVDQEIGVVGSANFDIRSFQIDFELSAVIFGSDFAEKLVRDQEQDLRDSLQVTEQDLQNRTPLLSFQIALARLLSPLL</sequence>
<evidence type="ECO:0000259" key="14">
    <source>
        <dbReference type="PROSITE" id="PS50035"/>
    </source>
</evidence>
<evidence type="ECO:0000313" key="16">
    <source>
        <dbReference type="Proteomes" id="UP000054623"/>
    </source>
</evidence>
<keyword evidence="5 12" id="KW-0812">Transmembrane</keyword>
<dbReference type="OrthoDB" id="9762009at2"/>
<evidence type="ECO:0000256" key="11">
    <source>
        <dbReference type="ARBA" id="ARBA00023264"/>
    </source>
</evidence>
<dbReference type="GO" id="GO:0032049">
    <property type="term" value="P:cardiolipin biosynthetic process"/>
    <property type="evidence" value="ECO:0007669"/>
    <property type="project" value="UniProtKB-UniRule"/>
</dbReference>
<dbReference type="SMART" id="SM00155">
    <property type="entry name" value="PLDc"/>
    <property type="match status" value="2"/>
</dbReference>
<dbReference type="InterPro" id="IPR025202">
    <property type="entry name" value="PLD-like_dom"/>
</dbReference>
<dbReference type="GO" id="GO:0005886">
    <property type="term" value="C:plasma membrane"/>
    <property type="evidence" value="ECO:0007669"/>
    <property type="project" value="UniProtKB-SubCell"/>
</dbReference>
<evidence type="ECO:0000256" key="13">
    <source>
        <dbReference type="NCBIfam" id="TIGR04265"/>
    </source>
</evidence>
<feature type="active site" evidence="12">
    <location>
        <position position="227"/>
    </location>
</feature>
<protein>
    <recommendedName>
        <fullName evidence="12 13">Cardiolipin synthase</fullName>
        <shortName evidence="12">CL synthase</shortName>
        <ecNumber evidence="12 13">2.7.8.-</ecNumber>
    </recommendedName>
</protein>
<dbReference type="InterPro" id="IPR001736">
    <property type="entry name" value="PLipase_D/transphosphatidylase"/>
</dbReference>
<keyword evidence="6" id="KW-0677">Repeat</keyword>
<feature type="transmembrane region" description="Helical" evidence="12">
    <location>
        <begin position="34"/>
        <end position="57"/>
    </location>
</feature>
<name>A0A0W1JII2_DESHA</name>
<comment type="similarity">
    <text evidence="12">Belongs to the phospholipase D family. Cardiolipin synthase subfamily.</text>
</comment>
<dbReference type="InterPro" id="IPR030874">
    <property type="entry name" value="Cardiolipin_synth_Firmi"/>
</dbReference>
<comment type="catalytic activity">
    <reaction evidence="12">
        <text>2 a 1,2-diacyl-sn-glycero-3-phospho-(1'-sn-glycerol) = a cardiolipin + glycerol</text>
        <dbReference type="Rhea" id="RHEA:31451"/>
        <dbReference type="ChEBI" id="CHEBI:17754"/>
        <dbReference type="ChEBI" id="CHEBI:62237"/>
        <dbReference type="ChEBI" id="CHEBI:64716"/>
    </reaction>
</comment>
<comment type="caution">
    <text evidence="12">Lacks conserved residue(s) required for the propagation of feature annotation.</text>
</comment>
<keyword evidence="7 12" id="KW-1133">Transmembrane helix</keyword>
<evidence type="ECO:0000256" key="3">
    <source>
        <dbReference type="ARBA" id="ARBA00022516"/>
    </source>
</evidence>
<keyword evidence="9 12" id="KW-0472">Membrane</keyword>
<dbReference type="FunFam" id="3.30.870.10:FF:000014">
    <property type="entry name" value="Cardiolipin synthase"/>
    <property type="match status" value="1"/>
</dbReference>